<name>A0ABU9MWM6_9GAMM</name>
<dbReference type="EMBL" id="JBCGCU010000007">
    <property type="protein sequence ID" value="MEM0515398.1"/>
    <property type="molecule type" value="Genomic_DNA"/>
</dbReference>
<comment type="caution">
    <text evidence="2">The sequence shown here is derived from an EMBL/GenBank/DDBJ whole genome shotgun (WGS) entry which is preliminary data.</text>
</comment>
<gene>
    <name evidence="2" type="ORF">WCN91_08115</name>
</gene>
<feature type="signal peptide" evidence="1">
    <location>
        <begin position="1"/>
        <end position="30"/>
    </location>
</feature>
<dbReference type="Proteomes" id="UP001447008">
    <property type="component" value="Unassembled WGS sequence"/>
</dbReference>
<accession>A0ABU9MWM6</accession>
<feature type="chain" id="PRO_5045885047" description="Spore coat protein U (SCPU) domain-containing protein" evidence="1">
    <location>
        <begin position="31"/>
        <end position="166"/>
    </location>
</feature>
<reference evidence="2 3" key="1">
    <citation type="submission" date="2024-03" db="EMBL/GenBank/DDBJ databases">
        <title>Pseudoalteromonas qingdaonensis sp. nov., isolated from the intestines of marine benthic organisms.</title>
        <authorList>
            <person name="Lin X."/>
            <person name="Fang S."/>
            <person name="Hu X."/>
        </authorList>
    </citation>
    <scope>NUCLEOTIDE SEQUENCE [LARGE SCALE GENOMIC DNA]</scope>
    <source>
        <strain evidence="2 3">YIC-827</strain>
    </source>
</reference>
<evidence type="ECO:0008006" key="4">
    <source>
        <dbReference type="Google" id="ProtNLM"/>
    </source>
</evidence>
<keyword evidence="1" id="KW-0732">Signal</keyword>
<dbReference type="RefSeq" id="WP_342677998.1">
    <property type="nucleotide sequence ID" value="NZ_JBCGCU010000007.1"/>
</dbReference>
<keyword evidence="3" id="KW-1185">Reference proteome</keyword>
<organism evidence="2 3">
    <name type="scientific">Pseudoalteromonas qingdaonensis</name>
    <dbReference type="NCBI Taxonomy" id="3131913"/>
    <lineage>
        <taxon>Bacteria</taxon>
        <taxon>Pseudomonadati</taxon>
        <taxon>Pseudomonadota</taxon>
        <taxon>Gammaproteobacteria</taxon>
        <taxon>Alteromonadales</taxon>
        <taxon>Pseudoalteromonadaceae</taxon>
        <taxon>Pseudoalteromonas</taxon>
    </lineage>
</organism>
<evidence type="ECO:0000313" key="2">
    <source>
        <dbReference type="EMBL" id="MEM0515398.1"/>
    </source>
</evidence>
<evidence type="ECO:0000256" key="1">
    <source>
        <dbReference type="SAM" id="SignalP"/>
    </source>
</evidence>
<proteinExistence type="predicted"/>
<sequence>MTQLSKYQGRQLTPLFILTTTLLCSSVAVGQEVTLTMQGHVPTHCELAVSSTTLQVRSNESASAGLNFSCNSPMTLTLYSQNGGLKHNLSDVLAPYLLTVDVPEVIGATAYNAKELVQGKQLRIDEPMFVRQGMLTVELAQPLYYAGQYHDQVRLEVTPKQFGVSQ</sequence>
<protein>
    <recommendedName>
        <fullName evidence="4">Spore coat protein U (SCPU) domain-containing protein</fullName>
    </recommendedName>
</protein>
<evidence type="ECO:0000313" key="3">
    <source>
        <dbReference type="Proteomes" id="UP001447008"/>
    </source>
</evidence>